<dbReference type="InterPro" id="IPR006054">
    <property type="entry name" value="DnaQ"/>
</dbReference>
<comment type="function">
    <text evidence="1">DNA polymerase III is a complex, multichain enzyme responsible for most of the replicative synthesis in bacteria. The epsilon subunit contain the editing function and is a proofreading 3'-5' exonuclease.</text>
</comment>
<dbReference type="Proteomes" id="UP000002495">
    <property type="component" value="Chromosome"/>
</dbReference>
<evidence type="ECO:0000259" key="3">
    <source>
        <dbReference type="SMART" id="SM00479"/>
    </source>
</evidence>
<dbReference type="KEGG" id="hhe:HH_1347"/>
<dbReference type="GO" id="GO:0003677">
    <property type="term" value="F:DNA binding"/>
    <property type="evidence" value="ECO:0007669"/>
    <property type="project" value="InterPro"/>
</dbReference>
<keyword evidence="5" id="KW-1185">Reference proteome</keyword>
<name>Q7VGH4_HELHP</name>
<dbReference type="STRING" id="235279.HH_1347"/>
<evidence type="ECO:0000256" key="2">
    <source>
        <dbReference type="ARBA" id="ARBA00026073"/>
    </source>
</evidence>
<dbReference type="PANTHER" id="PTHR30231:SF41">
    <property type="entry name" value="DNA POLYMERASE III SUBUNIT EPSILON"/>
    <property type="match status" value="1"/>
</dbReference>
<keyword evidence="4" id="KW-0548">Nucleotidyltransferase</keyword>
<protein>
    <submittedName>
        <fullName evidence="4">DNA polymerase III</fullName>
        <ecNumber evidence="4">2.7.7.7</ecNumber>
    </submittedName>
</protein>
<dbReference type="Gene3D" id="3.30.420.10">
    <property type="entry name" value="Ribonuclease H-like superfamily/Ribonuclease H"/>
    <property type="match status" value="1"/>
</dbReference>
<dbReference type="GO" id="GO:0005829">
    <property type="term" value="C:cytosol"/>
    <property type="evidence" value="ECO:0007669"/>
    <property type="project" value="TreeGrafter"/>
</dbReference>
<accession>Q7VGH4</accession>
<dbReference type="FunFam" id="3.30.420.10:FF:000045">
    <property type="entry name" value="3'-5' exonuclease DinG"/>
    <property type="match status" value="1"/>
</dbReference>
<dbReference type="InterPro" id="IPR036397">
    <property type="entry name" value="RNaseH_sf"/>
</dbReference>
<sequence length="266" mass="30196">MTYQQLFEKLRQKPMSEAQFYTYVKNIGGLYADIASELELLKGSGAPLYVQKHNGESYFSLSTQHQEWQKGNLVFVDIETNGAKPQQCQIIEIGALKVKGGEIIDKFESYVYADEVPENITQLTGICQADIAYAPSIKEVLGEFRAFLGTDVFVAHNVNFDYGFVDYHLRQCGLFGLLNPKLCTIELAKKTILSPRYALGFLNEFLGIRTAVTHRAYADALTSFRVFEIASMMFPPFVKSMQDLIDFSKGRLKLDYTTPFIYQNKH</sequence>
<dbReference type="GO" id="GO:0045004">
    <property type="term" value="P:DNA replication proofreading"/>
    <property type="evidence" value="ECO:0007669"/>
    <property type="project" value="TreeGrafter"/>
</dbReference>
<dbReference type="PANTHER" id="PTHR30231">
    <property type="entry name" value="DNA POLYMERASE III SUBUNIT EPSILON"/>
    <property type="match status" value="1"/>
</dbReference>
<evidence type="ECO:0000256" key="1">
    <source>
        <dbReference type="ARBA" id="ARBA00025483"/>
    </source>
</evidence>
<dbReference type="eggNOG" id="COG0847">
    <property type="taxonomic scope" value="Bacteria"/>
</dbReference>
<dbReference type="GO" id="GO:0008408">
    <property type="term" value="F:3'-5' exonuclease activity"/>
    <property type="evidence" value="ECO:0007669"/>
    <property type="project" value="TreeGrafter"/>
</dbReference>
<proteinExistence type="predicted"/>
<dbReference type="RefSeq" id="WP_011116187.1">
    <property type="nucleotide sequence ID" value="NC_004917.1"/>
</dbReference>
<dbReference type="NCBIfam" id="TIGR00573">
    <property type="entry name" value="dnaq"/>
    <property type="match status" value="1"/>
</dbReference>
<comment type="subunit">
    <text evidence="2">DNA polymerase III contains a core (composed of alpha, epsilon and theta chains) that associates with a tau subunit. This core dimerizes to form the POLIII' complex. PolIII' associates with the gamma complex (composed of gamma, delta, delta', psi and chi chains) and with the beta chain to form the complete DNA polymerase III complex.</text>
</comment>
<reference evidence="4 5" key="1">
    <citation type="journal article" date="2003" name="Proc. Natl. Acad. Sci. U.S.A.">
        <title>The complete genome sequence of the carcinogenic bacterium Helicobacter hepaticus.</title>
        <authorList>
            <person name="Suerbaum S."/>
            <person name="Josenhans C."/>
            <person name="Sterzenbach T."/>
            <person name="Drescher B."/>
            <person name="Brandt P."/>
            <person name="Bell M."/>
            <person name="Droege M."/>
            <person name="Fartmann B."/>
            <person name="Fischer H.-P."/>
            <person name="Ge Z."/>
            <person name="Hoerster A."/>
            <person name="Holland R."/>
            <person name="Klein K."/>
            <person name="Koenig J."/>
            <person name="Macko L."/>
            <person name="Mendz G.L."/>
            <person name="Nyakatura G."/>
            <person name="Schauer D.B."/>
            <person name="Shen Z."/>
            <person name="Weber J."/>
            <person name="Frosch M."/>
            <person name="Fox J.G."/>
        </authorList>
    </citation>
    <scope>NUCLEOTIDE SEQUENCE [LARGE SCALE GENOMIC DNA]</scope>
    <source>
        <strain evidence="5">ATCC 51449 / 3B1</strain>
    </source>
</reference>
<evidence type="ECO:0000313" key="4">
    <source>
        <dbReference type="EMBL" id="AAP77944.1"/>
    </source>
</evidence>
<dbReference type="NCBIfam" id="NF006316">
    <property type="entry name" value="PRK08517.1"/>
    <property type="match status" value="1"/>
</dbReference>
<gene>
    <name evidence="4" type="primary">dnaQ</name>
    <name evidence="4" type="ordered locus">HH_1347</name>
</gene>
<dbReference type="SMART" id="SM00479">
    <property type="entry name" value="EXOIII"/>
    <property type="match status" value="1"/>
</dbReference>
<dbReference type="GO" id="GO:0003887">
    <property type="term" value="F:DNA-directed DNA polymerase activity"/>
    <property type="evidence" value="ECO:0007669"/>
    <property type="project" value="UniProtKB-EC"/>
</dbReference>
<dbReference type="SUPFAM" id="SSF53098">
    <property type="entry name" value="Ribonuclease H-like"/>
    <property type="match status" value="1"/>
</dbReference>
<dbReference type="EC" id="2.7.7.7" evidence="4"/>
<dbReference type="InterPro" id="IPR013520">
    <property type="entry name" value="Ribonucl_H"/>
</dbReference>
<keyword evidence="4" id="KW-0808">Transferase</keyword>
<feature type="domain" description="Exonuclease" evidence="3">
    <location>
        <begin position="72"/>
        <end position="236"/>
    </location>
</feature>
<dbReference type="AlphaFoldDB" id="Q7VGH4"/>
<dbReference type="InterPro" id="IPR012337">
    <property type="entry name" value="RNaseH-like_sf"/>
</dbReference>
<organism evidence="4 5">
    <name type="scientific">Helicobacter hepaticus (strain ATCC 51449 / 3B1)</name>
    <dbReference type="NCBI Taxonomy" id="235279"/>
    <lineage>
        <taxon>Bacteria</taxon>
        <taxon>Pseudomonadati</taxon>
        <taxon>Campylobacterota</taxon>
        <taxon>Epsilonproteobacteria</taxon>
        <taxon>Campylobacterales</taxon>
        <taxon>Helicobacteraceae</taxon>
        <taxon>Helicobacter</taxon>
    </lineage>
</organism>
<dbReference type="OrthoDB" id="9804290at2"/>
<evidence type="ECO:0000313" key="5">
    <source>
        <dbReference type="Proteomes" id="UP000002495"/>
    </source>
</evidence>
<dbReference type="HOGENOM" id="CLU_047806_4_0_7"/>
<dbReference type="CDD" id="cd06127">
    <property type="entry name" value="DEDDh"/>
    <property type="match status" value="1"/>
</dbReference>
<dbReference type="EMBL" id="AE017125">
    <property type="protein sequence ID" value="AAP77944.1"/>
    <property type="molecule type" value="Genomic_DNA"/>
</dbReference>
<dbReference type="Pfam" id="PF00929">
    <property type="entry name" value="RNase_T"/>
    <property type="match status" value="1"/>
</dbReference>